<name>A0A1G2TGZ9_9BACT</name>
<comment type="caution">
    <text evidence="4">The sequence shown here is derived from an EMBL/GenBank/DDBJ whole genome shotgun (WGS) entry which is preliminary data.</text>
</comment>
<evidence type="ECO:0008006" key="6">
    <source>
        <dbReference type="Google" id="ProtNLM"/>
    </source>
</evidence>
<evidence type="ECO:0000256" key="3">
    <source>
        <dbReference type="ARBA" id="ARBA00022884"/>
    </source>
</evidence>
<evidence type="ECO:0000256" key="1">
    <source>
        <dbReference type="ARBA" id="ARBA00022555"/>
    </source>
</evidence>
<dbReference type="Pfam" id="PF01195">
    <property type="entry name" value="Pept_tRNA_hydro"/>
    <property type="match status" value="1"/>
</dbReference>
<dbReference type="PANTHER" id="PTHR17224:SF1">
    <property type="entry name" value="PEPTIDYL-TRNA HYDROLASE"/>
    <property type="match status" value="1"/>
</dbReference>
<protein>
    <recommendedName>
        <fullName evidence="6">Aminoacyl-tRNA hydrolase</fullName>
    </recommendedName>
</protein>
<dbReference type="NCBIfam" id="TIGR00447">
    <property type="entry name" value="pth"/>
    <property type="match status" value="1"/>
</dbReference>
<organism evidence="4 5">
    <name type="scientific">Candidatus Zambryskibacteria bacterium RIFCSPHIGHO2_02_FULL_43_14</name>
    <dbReference type="NCBI Taxonomy" id="1802748"/>
    <lineage>
        <taxon>Bacteria</taxon>
        <taxon>Candidatus Zambryskiibacteriota</taxon>
    </lineage>
</organism>
<evidence type="ECO:0000313" key="5">
    <source>
        <dbReference type="Proteomes" id="UP000178175"/>
    </source>
</evidence>
<dbReference type="InterPro" id="IPR001328">
    <property type="entry name" value="Pept_tRNA_hydro"/>
</dbReference>
<dbReference type="GO" id="GO:0000049">
    <property type="term" value="F:tRNA binding"/>
    <property type="evidence" value="ECO:0007669"/>
    <property type="project" value="UniProtKB-KW"/>
</dbReference>
<dbReference type="GO" id="GO:0004045">
    <property type="term" value="F:peptidyl-tRNA hydrolase activity"/>
    <property type="evidence" value="ECO:0007669"/>
    <property type="project" value="InterPro"/>
</dbReference>
<accession>A0A1G2TGZ9</accession>
<dbReference type="SUPFAM" id="SSF53178">
    <property type="entry name" value="Peptidyl-tRNA hydrolase-like"/>
    <property type="match status" value="1"/>
</dbReference>
<evidence type="ECO:0000313" key="4">
    <source>
        <dbReference type="EMBL" id="OHA95949.1"/>
    </source>
</evidence>
<keyword evidence="1" id="KW-0820">tRNA-binding</keyword>
<dbReference type="InterPro" id="IPR036416">
    <property type="entry name" value="Pept_tRNA_hydro_sf"/>
</dbReference>
<gene>
    <name evidence="4" type="ORF">A3C70_03005</name>
</gene>
<evidence type="ECO:0000256" key="2">
    <source>
        <dbReference type="ARBA" id="ARBA00022801"/>
    </source>
</evidence>
<reference evidence="4 5" key="1">
    <citation type="journal article" date="2016" name="Nat. Commun.">
        <title>Thousands of microbial genomes shed light on interconnected biogeochemical processes in an aquifer system.</title>
        <authorList>
            <person name="Anantharaman K."/>
            <person name="Brown C.T."/>
            <person name="Hug L.A."/>
            <person name="Sharon I."/>
            <person name="Castelle C.J."/>
            <person name="Probst A.J."/>
            <person name="Thomas B.C."/>
            <person name="Singh A."/>
            <person name="Wilkins M.J."/>
            <person name="Karaoz U."/>
            <person name="Brodie E.L."/>
            <person name="Williams K.H."/>
            <person name="Hubbard S.S."/>
            <person name="Banfield J.F."/>
        </authorList>
    </citation>
    <scope>NUCLEOTIDE SEQUENCE [LARGE SCALE GENOMIC DNA]</scope>
</reference>
<proteinExistence type="predicted"/>
<dbReference type="PANTHER" id="PTHR17224">
    <property type="entry name" value="PEPTIDYL-TRNA HYDROLASE"/>
    <property type="match status" value="1"/>
</dbReference>
<dbReference type="Gene3D" id="3.40.50.1470">
    <property type="entry name" value="Peptidyl-tRNA hydrolase"/>
    <property type="match status" value="1"/>
</dbReference>
<sequence length="163" mass="18217">MYIIVGLGNPGEKYLQTRHNTGRLALAYLEKKELKGVKLVHLDTFMNKSGLAIVKVVKNKTAAKKLIVIHDDLDLSLGNMKISYNRSSGGHKGVESIIRALKTKEFIRIRIGIGKKNDVEKHILGEFKKSEIETLKKVFKKANEAVQIIVGEGLTRAMTEFNS</sequence>
<dbReference type="CDD" id="cd00462">
    <property type="entry name" value="PTH"/>
    <property type="match status" value="1"/>
</dbReference>
<keyword evidence="2" id="KW-0378">Hydrolase</keyword>
<dbReference type="EMBL" id="MHVR01000014">
    <property type="protein sequence ID" value="OHA95949.1"/>
    <property type="molecule type" value="Genomic_DNA"/>
</dbReference>
<dbReference type="AlphaFoldDB" id="A0A1G2TGZ9"/>
<keyword evidence="3" id="KW-0694">RNA-binding</keyword>
<dbReference type="Proteomes" id="UP000178175">
    <property type="component" value="Unassembled WGS sequence"/>
</dbReference>